<dbReference type="InterPro" id="IPR011990">
    <property type="entry name" value="TPR-like_helical_dom_sf"/>
</dbReference>
<dbReference type="EMBL" id="BAAABX010000003">
    <property type="protein sequence ID" value="GAA0384285.1"/>
    <property type="molecule type" value="Genomic_DNA"/>
</dbReference>
<reference evidence="1 2" key="1">
    <citation type="journal article" date="2019" name="Int. J. Syst. Evol. Microbiol.">
        <title>The Global Catalogue of Microorganisms (GCM) 10K type strain sequencing project: providing services to taxonomists for standard genome sequencing and annotation.</title>
        <authorList>
            <consortium name="The Broad Institute Genomics Platform"/>
            <consortium name="The Broad Institute Genome Sequencing Center for Infectious Disease"/>
            <person name="Wu L."/>
            <person name="Ma J."/>
        </authorList>
    </citation>
    <scope>NUCLEOTIDE SEQUENCE [LARGE SCALE GENOMIC DNA]</scope>
    <source>
        <strain evidence="1 2">JCM 4788</strain>
    </source>
</reference>
<organism evidence="1 2">
    <name type="scientific">Streptomyces luteireticuli</name>
    <dbReference type="NCBI Taxonomy" id="173858"/>
    <lineage>
        <taxon>Bacteria</taxon>
        <taxon>Bacillati</taxon>
        <taxon>Actinomycetota</taxon>
        <taxon>Actinomycetes</taxon>
        <taxon>Kitasatosporales</taxon>
        <taxon>Streptomycetaceae</taxon>
        <taxon>Streptomyces</taxon>
    </lineage>
</organism>
<evidence type="ECO:0000313" key="1">
    <source>
        <dbReference type="EMBL" id="GAA0384285.1"/>
    </source>
</evidence>
<evidence type="ECO:0000313" key="2">
    <source>
        <dbReference type="Proteomes" id="UP001500879"/>
    </source>
</evidence>
<dbReference type="Gene3D" id="1.10.260.40">
    <property type="entry name" value="lambda repressor-like DNA-binding domains"/>
    <property type="match status" value="1"/>
</dbReference>
<dbReference type="Proteomes" id="UP001500879">
    <property type="component" value="Unassembled WGS sequence"/>
</dbReference>
<comment type="caution">
    <text evidence="1">The sequence shown here is derived from an EMBL/GenBank/DDBJ whole genome shotgun (WGS) entry which is preliminary data.</text>
</comment>
<dbReference type="CDD" id="cd00093">
    <property type="entry name" value="HTH_XRE"/>
    <property type="match status" value="1"/>
</dbReference>
<dbReference type="InterPro" id="IPR001387">
    <property type="entry name" value="Cro/C1-type_HTH"/>
</dbReference>
<dbReference type="InterPro" id="IPR010982">
    <property type="entry name" value="Lambda_DNA-bd_dom_sf"/>
</dbReference>
<keyword evidence="2" id="KW-1185">Reference proteome</keyword>
<sequence>MENRVIARLRQNREWTQSQAAERVCDAVEAATGRRPGVDGNWISRLERGEVTWPNKDYRYGLRTIYGVTTDAQLGLYSKRTRRDRTRKEVGKSQRRTFLSLPLAGIFPEAPARLRKGDLTALGERTLALQEWDRRTGGVHTRHLVMAELRHAIDLTDTSTTPTVRAGLCSTIGNLGDLAGWTHFDAGSEAQARRVFDLALRAATEGGDPAMVCHVASGLARVELAAHHGPATLALLETAEDKVPTSALSMLAVLRAQAYALTGDERQVMKNISLAETIYSRVTHLQDDPPQFWYLTEHKLHGDIGDALFMLSQVTGKVPVELVARLRRAVDSQTSNRARAKAIAAGRLATVLYRQRARDEADHYADTALGLSRVVKSARLDSVLSDMNRSKAE</sequence>
<name>A0ABN0Y5Q8_9ACTN</name>
<protein>
    <recommendedName>
        <fullName evidence="3">XRE family transcriptional regulator</fullName>
    </recommendedName>
</protein>
<evidence type="ECO:0008006" key="3">
    <source>
        <dbReference type="Google" id="ProtNLM"/>
    </source>
</evidence>
<dbReference type="Gene3D" id="1.25.40.10">
    <property type="entry name" value="Tetratricopeptide repeat domain"/>
    <property type="match status" value="1"/>
</dbReference>
<proteinExistence type="predicted"/>
<gene>
    <name evidence="1" type="ORF">GCM10010357_01460</name>
</gene>
<accession>A0ABN0Y5Q8</accession>